<dbReference type="PROSITE" id="PS01326">
    <property type="entry name" value="DAP_EPIMERASE"/>
    <property type="match status" value="1"/>
</dbReference>
<dbReference type="SUPFAM" id="SSF54506">
    <property type="entry name" value="Diaminopimelate epimerase-like"/>
    <property type="match status" value="2"/>
</dbReference>
<keyword evidence="8" id="KW-0963">Cytoplasm</keyword>
<evidence type="ECO:0000313" key="11">
    <source>
        <dbReference type="Proteomes" id="UP000711407"/>
    </source>
</evidence>
<comment type="caution">
    <text evidence="10">The sequence shown here is derived from an EMBL/GenBank/DDBJ whole genome shotgun (WGS) entry which is preliminary data.</text>
</comment>
<dbReference type="PANTHER" id="PTHR31689">
    <property type="entry name" value="DIAMINOPIMELATE EPIMERASE, CHLOROPLASTIC"/>
    <property type="match status" value="1"/>
</dbReference>
<protein>
    <recommendedName>
        <fullName evidence="3 8">Diaminopimelate epimerase</fullName>
        <shortName evidence="8">DAP epimerase</shortName>
        <ecNumber evidence="3 8">5.1.1.7</ecNumber>
    </recommendedName>
    <alternativeName>
        <fullName evidence="8">PLP-independent amino acid racemase</fullName>
    </alternativeName>
</protein>
<dbReference type="Gene3D" id="3.10.310.10">
    <property type="entry name" value="Diaminopimelate Epimerase, Chain A, domain 1"/>
    <property type="match status" value="2"/>
</dbReference>
<feature type="active site" description="Proton acceptor" evidence="8">
    <location>
        <position position="226"/>
    </location>
</feature>
<feature type="binding site" evidence="8">
    <location>
        <position position="166"/>
    </location>
    <ligand>
        <name>substrate</name>
    </ligand>
</feature>
<feature type="binding site" evidence="8">
    <location>
        <position position="68"/>
    </location>
    <ligand>
        <name>substrate</name>
    </ligand>
</feature>
<feature type="binding site" evidence="8">
    <location>
        <position position="17"/>
    </location>
    <ligand>
        <name>substrate</name>
    </ligand>
</feature>
<keyword evidence="4 8" id="KW-0028">Amino-acid biosynthesis</keyword>
<gene>
    <name evidence="8 10" type="primary">dapF</name>
    <name evidence="10" type="ORF">K8V47_07365</name>
</gene>
<dbReference type="HAMAP" id="MF_00197">
    <property type="entry name" value="DAP_epimerase"/>
    <property type="match status" value="1"/>
</dbReference>
<dbReference type="EC" id="5.1.1.7" evidence="3 8"/>
<keyword evidence="5 8" id="KW-0457">Lysine biosynthesis</keyword>
<evidence type="ECO:0000256" key="6">
    <source>
        <dbReference type="ARBA" id="ARBA00023235"/>
    </source>
</evidence>
<feature type="active site" evidence="9">
    <location>
        <position position="77"/>
    </location>
</feature>
<proteinExistence type="inferred from homology"/>
<evidence type="ECO:0000256" key="2">
    <source>
        <dbReference type="ARBA" id="ARBA00010219"/>
    </source>
</evidence>
<dbReference type="GO" id="GO:0008837">
    <property type="term" value="F:diaminopimelate epimerase activity"/>
    <property type="evidence" value="ECO:0007669"/>
    <property type="project" value="UniProtKB-UniRule"/>
</dbReference>
<evidence type="ECO:0000313" key="10">
    <source>
        <dbReference type="EMBL" id="HJE39556.1"/>
    </source>
</evidence>
<evidence type="ECO:0000256" key="8">
    <source>
        <dbReference type="HAMAP-Rule" id="MF_00197"/>
    </source>
</evidence>
<comment type="catalytic activity">
    <reaction evidence="7 8">
        <text>(2S,6S)-2,6-diaminopimelate = meso-2,6-diaminopimelate</text>
        <dbReference type="Rhea" id="RHEA:15393"/>
        <dbReference type="ChEBI" id="CHEBI:57609"/>
        <dbReference type="ChEBI" id="CHEBI:57791"/>
        <dbReference type="EC" id="5.1.1.7"/>
    </reaction>
</comment>
<dbReference type="NCBIfam" id="TIGR00652">
    <property type="entry name" value="DapF"/>
    <property type="match status" value="1"/>
</dbReference>
<dbReference type="GO" id="GO:0005829">
    <property type="term" value="C:cytosol"/>
    <property type="evidence" value="ECO:0007669"/>
    <property type="project" value="TreeGrafter"/>
</dbReference>
<feature type="binding site" evidence="8">
    <location>
        <begin position="227"/>
        <end position="228"/>
    </location>
    <ligand>
        <name>substrate</name>
    </ligand>
</feature>
<dbReference type="GO" id="GO:0009089">
    <property type="term" value="P:lysine biosynthetic process via diaminopimelate"/>
    <property type="evidence" value="ECO:0007669"/>
    <property type="project" value="UniProtKB-UniRule"/>
</dbReference>
<sequence>MAVQEVIKFTKMHGLGNDYIYINCLEGAPRDPASLAVEMSDRHKGVGADGIILIMDSNVADFKMRMFNADGSEGKMCGNASRCIGKYVYEHGLTDKQILRLETLSGIKILSLDVKAGKVEAVTVDMGEPVIDSPLVPVISDRPSVINAPVDTSAGEVRINAVSMGNPHGVIFVEDLAKVDVHTLGRELELHPMWPDRANIEFAQVMSNDRIRMRVWERGSGETLACGTGACATVVAAAINGLTSREVSVELLGGTLEIDWGDDGHVYMKGGATTVFTGSYPRTT</sequence>
<comment type="function">
    <text evidence="8">Catalyzes the stereoinversion of LL-2,6-diaminopimelate (L,L-DAP) to meso-diaminopimelate (meso-DAP), a precursor of L-lysine and an essential component of the bacterial peptidoglycan.</text>
</comment>
<dbReference type="InterPro" id="IPR018510">
    <property type="entry name" value="DAP_epimerase_AS"/>
</dbReference>
<comment type="caution">
    <text evidence="8">Lacks conserved residue(s) required for the propagation of feature annotation.</text>
</comment>
<reference evidence="10" key="2">
    <citation type="submission" date="2021-09" db="EMBL/GenBank/DDBJ databases">
        <authorList>
            <person name="Gilroy R."/>
        </authorList>
    </citation>
    <scope>NUCLEOTIDE SEQUENCE</scope>
    <source>
        <strain evidence="10">4100</strain>
    </source>
</reference>
<dbReference type="Proteomes" id="UP000711407">
    <property type="component" value="Unassembled WGS sequence"/>
</dbReference>
<feature type="site" description="Could be important to modulate the pK values of the two catalytic cysteine residues" evidence="8">
    <location>
        <position position="217"/>
    </location>
</feature>
<dbReference type="AlphaFoldDB" id="A0A921E9V1"/>
<evidence type="ECO:0000256" key="5">
    <source>
        <dbReference type="ARBA" id="ARBA00023154"/>
    </source>
</evidence>
<evidence type="ECO:0000256" key="4">
    <source>
        <dbReference type="ARBA" id="ARBA00022605"/>
    </source>
</evidence>
<feature type="binding site" evidence="8">
    <location>
        <begin position="217"/>
        <end position="218"/>
    </location>
    <ligand>
        <name>substrate</name>
    </ligand>
</feature>
<evidence type="ECO:0000256" key="9">
    <source>
        <dbReference type="PROSITE-ProRule" id="PRU10125"/>
    </source>
</evidence>
<dbReference type="Pfam" id="PF01678">
    <property type="entry name" value="DAP_epimerase"/>
    <property type="match status" value="2"/>
</dbReference>
<reference evidence="10" key="1">
    <citation type="journal article" date="2021" name="PeerJ">
        <title>Extensive microbial diversity within the chicken gut microbiome revealed by metagenomics and culture.</title>
        <authorList>
            <person name="Gilroy R."/>
            <person name="Ravi A."/>
            <person name="Getino M."/>
            <person name="Pursley I."/>
            <person name="Horton D.L."/>
            <person name="Alikhan N.F."/>
            <person name="Baker D."/>
            <person name="Gharbi K."/>
            <person name="Hall N."/>
            <person name="Watson M."/>
            <person name="Adriaenssens E.M."/>
            <person name="Foster-Nyarko E."/>
            <person name="Jarju S."/>
            <person name="Secka A."/>
            <person name="Antonio M."/>
            <person name="Oren A."/>
            <person name="Chaudhuri R.R."/>
            <person name="La Ragione R."/>
            <person name="Hildebrand F."/>
            <person name="Pallen M.J."/>
        </authorList>
    </citation>
    <scope>NUCLEOTIDE SEQUENCE</scope>
    <source>
        <strain evidence="10">4100</strain>
    </source>
</reference>
<feature type="binding site" evidence="8">
    <location>
        <begin position="78"/>
        <end position="79"/>
    </location>
    <ligand>
        <name>substrate</name>
    </ligand>
</feature>
<evidence type="ECO:0000256" key="1">
    <source>
        <dbReference type="ARBA" id="ARBA00005196"/>
    </source>
</evidence>
<dbReference type="PANTHER" id="PTHR31689:SF0">
    <property type="entry name" value="DIAMINOPIMELATE EPIMERASE"/>
    <property type="match status" value="1"/>
</dbReference>
<feature type="binding site" evidence="8">
    <location>
        <position position="199"/>
    </location>
    <ligand>
        <name>substrate</name>
    </ligand>
</feature>
<evidence type="ECO:0000256" key="3">
    <source>
        <dbReference type="ARBA" id="ARBA00013080"/>
    </source>
</evidence>
<accession>A0A921E9V1</accession>
<organism evidence="10 11">
    <name type="scientific">Candidatus Amulumruptor caecigallinarius</name>
    <dbReference type="NCBI Taxonomy" id="2109911"/>
    <lineage>
        <taxon>Bacteria</taxon>
        <taxon>Pseudomonadati</taxon>
        <taxon>Bacteroidota</taxon>
        <taxon>Bacteroidia</taxon>
        <taxon>Bacteroidales</taxon>
        <taxon>Muribaculaceae</taxon>
        <taxon>Candidatus Amulumruptor</taxon>
    </lineage>
</organism>
<dbReference type="EMBL" id="DYXT01000038">
    <property type="protein sequence ID" value="HJE39556.1"/>
    <property type="molecule type" value="Genomic_DNA"/>
</dbReference>
<name>A0A921E9V1_9BACT</name>
<comment type="subunit">
    <text evidence="8">Homodimer.</text>
</comment>
<keyword evidence="6 8" id="KW-0413">Isomerase</keyword>
<comment type="similarity">
    <text evidence="2 8">Belongs to the diaminopimelate epimerase family.</text>
</comment>
<dbReference type="InterPro" id="IPR001653">
    <property type="entry name" value="DAP_epimerase_DapF"/>
</dbReference>
<comment type="pathway">
    <text evidence="1 8">Amino-acid biosynthesis; L-lysine biosynthesis via DAP pathway; DL-2,6-diaminopimelate from LL-2,6-diaminopimelate: step 1/1.</text>
</comment>
<comment type="subcellular location">
    <subcellularLocation>
        <location evidence="8">Cytoplasm</location>
    </subcellularLocation>
</comment>
<feature type="active site" description="Proton donor" evidence="8">
    <location>
        <position position="77"/>
    </location>
</feature>
<feature type="site" description="Could be important to modulate the pK values of the two catalytic cysteine residues" evidence="8">
    <location>
        <position position="168"/>
    </location>
</feature>
<evidence type="ECO:0000256" key="7">
    <source>
        <dbReference type="ARBA" id="ARBA00051712"/>
    </source>
</evidence>